<organism evidence="1 2">
    <name type="scientific">Acinetobacter oleivorans (strain JCM 16667 / KCTC 23045 / DR1)</name>
    <dbReference type="NCBI Taxonomy" id="436717"/>
    <lineage>
        <taxon>Bacteria</taxon>
        <taxon>Pseudomonadati</taxon>
        <taxon>Pseudomonadota</taxon>
        <taxon>Gammaproteobacteria</taxon>
        <taxon>Moraxellales</taxon>
        <taxon>Moraxellaceae</taxon>
        <taxon>Acinetobacter</taxon>
    </lineage>
</organism>
<dbReference type="RefSeq" id="WP_004793031.1">
    <property type="nucleotide sequence ID" value="NC_014259.1"/>
</dbReference>
<dbReference type="AlphaFoldDB" id="A0AAN0P9C8"/>
<reference evidence="1 2" key="1">
    <citation type="journal article" date="2010" name="J. Bacteriol.">
        <title>Complete genome sequence of the diesel-degrading Acinetobacter sp. strain DR1.</title>
        <authorList>
            <person name="Jung J."/>
            <person name="Baek J.H."/>
            <person name="Park W."/>
        </authorList>
    </citation>
    <scope>NUCLEOTIDE SEQUENCE [LARGE SCALE GENOMIC DNA]</scope>
    <source>
        <strain evidence="2">JCM 16667 / KCTC 23045 / DR1</strain>
    </source>
</reference>
<evidence type="ECO:0000313" key="2">
    <source>
        <dbReference type="Proteomes" id="UP000000392"/>
    </source>
</evidence>
<sequence length="77" mass="8775">MKNQRDAVLGYANEQHAYYIRLIENDAVLGESYGLFCENPDSEAAESIMTTLFLKKSFWLNGSEYIDIVKGLQLLPQ</sequence>
<gene>
    <name evidence="1" type="ordered locus">AOLE_11750</name>
</gene>
<evidence type="ECO:0008006" key="3">
    <source>
        <dbReference type="Google" id="ProtNLM"/>
    </source>
</evidence>
<proteinExistence type="predicted"/>
<protein>
    <recommendedName>
        <fullName evidence="3">DdrR</fullName>
    </recommendedName>
</protein>
<dbReference type="KEGG" id="acd:AOLE_11750"/>
<accession>A0AAN0P9C8</accession>
<dbReference type="GeneID" id="9382773"/>
<evidence type="ECO:0000313" key="1">
    <source>
        <dbReference type="EMBL" id="ADI91239.1"/>
    </source>
</evidence>
<name>A0AAN0P9C8_ACISD</name>
<dbReference type="Proteomes" id="UP000000392">
    <property type="component" value="Chromosome"/>
</dbReference>
<dbReference type="EMBL" id="CP002080">
    <property type="protein sequence ID" value="ADI91239.1"/>
    <property type="molecule type" value="Genomic_DNA"/>
</dbReference>
<dbReference type="GeneID" id="60736566"/>